<evidence type="ECO:0000313" key="3">
    <source>
        <dbReference type="Proteomes" id="UP001276659"/>
    </source>
</evidence>
<dbReference type="Proteomes" id="UP001276659">
    <property type="component" value="Unassembled WGS sequence"/>
</dbReference>
<feature type="region of interest" description="Disordered" evidence="1">
    <location>
        <begin position="291"/>
        <end position="325"/>
    </location>
</feature>
<protein>
    <submittedName>
        <fullName evidence="2">Uncharacterized protein</fullName>
    </submittedName>
</protein>
<sequence length="377" mass="41830">MAVSPFDVDVFVAINKNASNTYSVKVNDFVAVNRIASNTDPAKINNFASGNMSTSDIDSVKGDDSLTATGDTIEATTKNASDIDAVDQPEGLIDPSCRALHSGKPCATQSGNHRKVISHVFGRNKTSTQQLPDDCWILWCRMHYQRNRYRDISLGVWHKRQLEIVRDQLNAFEAFNAKQKWTIALRKATQDTLNAENLSQVFPALNDANTDCDETPACWERFLAPYTGPNKTFADIRNVLVVIENEFNTPAFLARDNKKKVFPGVEFLAASTKDKVKNPVVRRKVNASTPLTNGTMLNAKTPVEASPPTPNRSISTLPLRKHKSTPNVATQAIMVPHILIRKRKSADDVATRATMKPQKRRHLVRGMDLPKAGPRDP</sequence>
<evidence type="ECO:0000256" key="1">
    <source>
        <dbReference type="SAM" id="MobiDB-lite"/>
    </source>
</evidence>
<accession>A0AAD9Z880</accession>
<comment type="caution">
    <text evidence="2">The sequence shown here is derived from an EMBL/GenBank/DDBJ whole genome shotgun (WGS) entry which is preliminary data.</text>
</comment>
<dbReference type="AlphaFoldDB" id="A0AAD9Z880"/>
<organism evidence="2 3">
    <name type="scientific">Lepraria neglecta</name>
    <dbReference type="NCBI Taxonomy" id="209136"/>
    <lineage>
        <taxon>Eukaryota</taxon>
        <taxon>Fungi</taxon>
        <taxon>Dikarya</taxon>
        <taxon>Ascomycota</taxon>
        <taxon>Pezizomycotina</taxon>
        <taxon>Lecanoromycetes</taxon>
        <taxon>OSLEUM clade</taxon>
        <taxon>Lecanoromycetidae</taxon>
        <taxon>Lecanorales</taxon>
        <taxon>Lecanorineae</taxon>
        <taxon>Stereocaulaceae</taxon>
        <taxon>Lepraria</taxon>
    </lineage>
</organism>
<reference evidence="2" key="1">
    <citation type="submission" date="2022-11" db="EMBL/GenBank/DDBJ databases">
        <title>Chromosomal genome sequence assembly and mating type (MAT) locus characterization of the leprose asexual lichenized fungus Lepraria neglecta (Nyl.) Erichsen.</title>
        <authorList>
            <person name="Allen J.L."/>
            <person name="Pfeffer B."/>
        </authorList>
    </citation>
    <scope>NUCLEOTIDE SEQUENCE</scope>
    <source>
        <strain evidence="2">Allen 5258</strain>
    </source>
</reference>
<keyword evidence="3" id="KW-1185">Reference proteome</keyword>
<evidence type="ECO:0000313" key="2">
    <source>
        <dbReference type="EMBL" id="KAK3173235.1"/>
    </source>
</evidence>
<proteinExistence type="predicted"/>
<gene>
    <name evidence="2" type="ORF">OEA41_006564</name>
</gene>
<name>A0AAD9Z880_9LECA</name>
<dbReference type="EMBL" id="JASNWA010000007">
    <property type="protein sequence ID" value="KAK3173235.1"/>
    <property type="molecule type" value="Genomic_DNA"/>
</dbReference>
<feature type="region of interest" description="Disordered" evidence="1">
    <location>
        <begin position="357"/>
        <end position="377"/>
    </location>
</feature>